<dbReference type="GO" id="GO:0030008">
    <property type="term" value="C:TRAPP complex"/>
    <property type="evidence" value="ECO:0007669"/>
    <property type="project" value="InterPro"/>
</dbReference>
<keyword evidence="7 20" id="KW-0812">Transmembrane</keyword>
<keyword evidence="13" id="KW-0653">Protein transport</keyword>
<dbReference type="PANTHER" id="PTHR12888:SF0">
    <property type="entry name" value="PEROXISOME ASSEMBLY PROTEIN 12"/>
    <property type="match status" value="1"/>
</dbReference>
<feature type="compositionally biased region" description="Polar residues" evidence="19">
    <location>
        <begin position="317"/>
        <end position="330"/>
    </location>
</feature>
<dbReference type="GO" id="GO:0005783">
    <property type="term" value="C:endoplasmic reticulum"/>
    <property type="evidence" value="ECO:0007669"/>
    <property type="project" value="UniProtKB-SubCell"/>
</dbReference>
<comment type="pathway">
    <text evidence="4">Protein modification; protein ubiquitination.</text>
</comment>
<keyword evidence="9" id="KW-0863">Zinc-finger</keyword>
<dbReference type="SUPFAM" id="SSF57850">
    <property type="entry name" value="RING/U-box"/>
    <property type="match status" value="1"/>
</dbReference>
<gene>
    <name evidence="22" type="ORF">BN1204_065150</name>
</gene>
<feature type="compositionally biased region" description="Basic and acidic residues" evidence="19">
    <location>
        <begin position="463"/>
        <end position="506"/>
    </location>
</feature>
<feature type="region of interest" description="Disordered" evidence="19">
    <location>
        <begin position="736"/>
        <end position="774"/>
    </location>
</feature>
<feature type="region of interest" description="Disordered" evidence="19">
    <location>
        <begin position="306"/>
        <end position="345"/>
    </location>
</feature>
<dbReference type="SUPFAM" id="SSF64356">
    <property type="entry name" value="SNARE-like"/>
    <property type="match status" value="1"/>
</dbReference>
<keyword evidence="12" id="KW-0931">ER-Golgi transport</keyword>
<dbReference type="GO" id="GO:0005778">
    <property type="term" value="C:peroxisomal membrane"/>
    <property type="evidence" value="ECO:0007669"/>
    <property type="project" value="UniProtKB-SubCell"/>
</dbReference>
<keyword evidence="11" id="KW-0862">Zinc</keyword>
<reference evidence="22" key="1">
    <citation type="journal article" date="2015" name="PLoS ONE">
        <title>Comprehensive Evaluation of Toxoplasma gondii VEG and Neospora caninum LIV Genomes with Tachyzoite Stage Transcriptome and Proteome Defines Novel Transcript Features.</title>
        <authorList>
            <person name="Ramaprasad A."/>
            <person name="Mourier T."/>
            <person name="Naeem R."/>
            <person name="Malas T.B."/>
            <person name="Moussa E."/>
            <person name="Panigrahi A."/>
            <person name="Vermont S.J."/>
            <person name="Otto T.D."/>
            <person name="Wastling J."/>
            <person name="Pain A."/>
        </authorList>
    </citation>
    <scope>NUCLEOTIDE SEQUENCE</scope>
    <source>
        <strain evidence="22">Liverpool</strain>
    </source>
</reference>
<evidence type="ECO:0000256" key="16">
    <source>
        <dbReference type="ARBA" id="ARBA00023136"/>
    </source>
</evidence>
<evidence type="ECO:0000256" key="20">
    <source>
        <dbReference type="SAM" id="Phobius"/>
    </source>
</evidence>
<dbReference type="InterPro" id="IPR007233">
    <property type="entry name" value="TRAPPC"/>
</dbReference>
<dbReference type="GO" id="GO:1990429">
    <property type="term" value="C:peroxisomal importomer complex"/>
    <property type="evidence" value="ECO:0007669"/>
    <property type="project" value="TreeGrafter"/>
</dbReference>
<name>A0A0F7UL34_NEOCL</name>
<dbReference type="GO" id="GO:0016558">
    <property type="term" value="P:protein import into peroxisome matrix"/>
    <property type="evidence" value="ECO:0007669"/>
    <property type="project" value="InterPro"/>
</dbReference>
<evidence type="ECO:0000256" key="18">
    <source>
        <dbReference type="ARBA" id="ARBA00029692"/>
    </source>
</evidence>
<feature type="compositionally biased region" description="Low complexity" evidence="19">
    <location>
        <begin position="145"/>
        <end position="158"/>
    </location>
</feature>
<evidence type="ECO:0000256" key="15">
    <source>
        <dbReference type="ARBA" id="ARBA00023034"/>
    </source>
</evidence>
<dbReference type="GO" id="GO:0016192">
    <property type="term" value="P:vesicle-mediated transport"/>
    <property type="evidence" value="ECO:0007669"/>
    <property type="project" value="UniProtKB-KW"/>
</dbReference>
<feature type="compositionally biased region" description="Polar residues" evidence="19">
    <location>
        <begin position="170"/>
        <end position="180"/>
    </location>
</feature>
<feature type="compositionally biased region" description="Low complexity" evidence="19">
    <location>
        <begin position="761"/>
        <end position="774"/>
    </location>
</feature>
<evidence type="ECO:0000256" key="8">
    <source>
        <dbReference type="ARBA" id="ARBA00022723"/>
    </source>
</evidence>
<dbReference type="InterPro" id="IPR006845">
    <property type="entry name" value="Pex_N"/>
</dbReference>
<dbReference type="InterPro" id="IPR013083">
    <property type="entry name" value="Znf_RING/FYVE/PHD"/>
</dbReference>
<evidence type="ECO:0000256" key="3">
    <source>
        <dbReference type="ARBA" id="ARBA00004585"/>
    </source>
</evidence>
<feature type="region of interest" description="Disordered" evidence="19">
    <location>
        <begin position="25"/>
        <end position="50"/>
    </location>
</feature>
<feature type="region of interest" description="Disordered" evidence="19">
    <location>
        <begin position="970"/>
        <end position="993"/>
    </location>
</feature>
<proteinExistence type="inferred from homology"/>
<evidence type="ECO:0000256" key="14">
    <source>
        <dbReference type="ARBA" id="ARBA00022989"/>
    </source>
</evidence>
<dbReference type="InterPro" id="IPR017375">
    <property type="entry name" value="PEX12"/>
</dbReference>
<feature type="compositionally biased region" description="Basic and acidic residues" evidence="19">
    <location>
        <begin position="736"/>
        <end position="758"/>
    </location>
</feature>
<dbReference type="SMART" id="SM01399">
    <property type="entry name" value="Sybindin"/>
    <property type="match status" value="1"/>
</dbReference>
<evidence type="ECO:0000313" key="22">
    <source>
        <dbReference type="EMBL" id="CEL70839.1"/>
    </source>
</evidence>
<feature type="compositionally biased region" description="Basic and acidic residues" evidence="19">
    <location>
        <begin position="970"/>
        <end position="979"/>
    </location>
</feature>
<evidence type="ECO:0000256" key="11">
    <source>
        <dbReference type="ARBA" id="ARBA00022833"/>
    </source>
</evidence>
<dbReference type="AlphaFoldDB" id="A0A0F7UL34"/>
<dbReference type="Gene3D" id="3.30.450.70">
    <property type="match status" value="1"/>
</dbReference>
<feature type="region of interest" description="Disordered" evidence="19">
    <location>
        <begin position="145"/>
        <end position="182"/>
    </location>
</feature>
<keyword evidence="8" id="KW-0479">Metal-binding</keyword>
<dbReference type="InterPro" id="IPR011012">
    <property type="entry name" value="Longin-like_dom_sf"/>
</dbReference>
<dbReference type="Pfam" id="PF04757">
    <property type="entry name" value="Pex2_Pex12"/>
    <property type="match status" value="1"/>
</dbReference>
<keyword evidence="17" id="KW-0576">Peroxisome</keyword>
<protein>
    <recommendedName>
        <fullName evidence="18">Peroxin-12</fullName>
    </recommendedName>
</protein>
<dbReference type="GO" id="GO:0008270">
    <property type="term" value="F:zinc ion binding"/>
    <property type="evidence" value="ECO:0007669"/>
    <property type="project" value="UniProtKB-KW"/>
</dbReference>
<evidence type="ECO:0000256" key="19">
    <source>
        <dbReference type="SAM" id="MobiDB-lite"/>
    </source>
</evidence>
<evidence type="ECO:0000256" key="13">
    <source>
        <dbReference type="ARBA" id="ARBA00022927"/>
    </source>
</evidence>
<evidence type="ECO:0000256" key="10">
    <source>
        <dbReference type="ARBA" id="ARBA00022824"/>
    </source>
</evidence>
<feature type="compositionally biased region" description="Low complexity" evidence="19">
    <location>
        <begin position="381"/>
        <end position="393"/>
    </location>
</feature>
<keyword evidence="15" id="KW-0333">Golgi apparatus</keyword>
<sequence length="1061" mass="115171">MIFSFYIFHRHQCIYSVLLSSREEAPDGASASDTSSVSTPGAGATLFLPTAPGSAATPGYPGSRLGASADGVFPASSAGSSQAGAASAAASSAFPNKGQEDRRSAAPGKGGGREGASGHTRQQLHLEKLLSGLLFSMKKFCEQIGPQPQQPGAPHGGSVATGGAGSVASQLQQRRPSTTIGGPFHAFTTPTYKLHCLETPTGYKFVCLTSPDVPTLRDSLNHIYVALFVEFVVKAPGYRPSLPVTQPIFVDQLVAFLKSLPYFASGASRRLTGGQARPRVAGHRLFFSSAERLHRVRMDATGAVFSTTLYPPPPRSDPTTSLPSALNSSPRAPRPAEGTALRPAASPSVAAPVALALGPRRAPFPSYGPPSSSCASGRRVSASPSSLASPATAQRIPPAAGPQKLAGRLSAQLLLLLLSRSSLQQPSFFEVLAQQKLLESLLSALQHFADVFRDQLERDEAPLRREAEARTQRHARDREDEGARRGTRRGEREERREAKRDRERGGRRPGRVPSSLSSGDSDGGRWLGRVIGSGGKRLLRNVVSFLKRACDEITSRRAVLWCLKHWEILFGLSMAGIEWQSLVTSSASFAERFYGLQRLDKAFLPLASSPFSSSSLASGSEASRDGSGPLSHALAQGKSKETRAQLSRLLPAEELRKNEQEAEIRSLLKGLERGGRTPAGGLGLRGRQIFFSVIFLLLPLLRRGLHAAYLRSVRTLDGPSSATVYDFFSELSPQEAERRAENQSRQEDERKGTRDTREGGSPSPAVPASSAPSFSSCGVCVRVRILRDRLVSVLSRTLSTLGQIRLSKLRRGLFVQRLWRLRRRLFVALYSPAVGLYGLVCFVYMLLYLADNAKFPYWSPYMHMLGLVYVRSPPPSSPFSPVFPLAQSSASLQGCAEASEAVARQSLRRRRFLVDCCVQSLTRLSKLSLTVLVLALRLLEWWRDYEAAAAAATQAEFAFPGLGAAASRREGYSAKKEPDEVSPPPSPLSDDETGASVHRVLLPQDDRICPLCHTPRTNAACLPTGYVFCYRCLVNFVRMHNRCPVSGRRVSEFHIRRLYEV</sequence>
<evidence type="ECO:0000256" key="6">
    <source>
        <dbReference type="ARBA" id="ARBA00022448"/>
    </source>
</evidence>
<dbReference type="Pfam" id="PF04099">
    <property type="entry name" value="Sybindin"/>
    <property type="match status" value="1"/>
</dbReference>
<evidence type="ECO:0000256" key="17">
    <source>
        <dbReference type="ARBA" id="ARBA00023140"/>
    </source>
</evidence>
<evidence type="ECO:0000259" key="21">
    <source>
        <dbReference type="Pfam" id="PF04757"/>
    </source>
</evidence>
<comment type="similarity">
    <text evidence="5">Belongs to the pex2/pex10/pex12 family.</text>
</comment>
<dbReference type="GO" id="GO:0006513">
    <property type="term" value="P:protein monoubiquitination"/>
    <property type="evidence" value="ECO:0007669"/>
    <property type="project" value="TreeGrafter"/>
</dbReference>
<feature type="region of interest" description="Disordered" evidence="19">
    <location>
        <begin position="365"/>
        <end position="402"/>
    </location>
</feature>
<evidence type="ECO:0000256" key="2">
    <source>
        <dbReference type="ARBA" id="ARBA00004555"/>
    </source>
</evidence>
<feature type="region of interest" description="Disordered" evidence="19">
    <location>
        <begin position="463"/>
        <end position="523"/>
    </location>
</feature>
<dbReference type="EMBL" id="LN714487">
    <property type="protein sequence ID" value="CEL70839.1"/>
    <property type="molecule type" value="Genomic_DNA"/>
</dbReference>
<evidence type="ECO:0000256" key="4">
    <source>
        <dbReference type="ARBA" id="ARBA00004906"/>
    </source>
</evidence>
<evidence type="ECO:0000256" key="7">
    <source>
        <dbReference type="ARBA" id="ARBA00022692"/>
    </source>
</evidence>
<feature type="transmembrane region" description="Helical" evidence="20">
    <location>
        <begin position="825"/>
        <end position="850"/>
    </location>
</feature>
<keyword evidence="14 20" id="KW-1133">Transmembrane helix</keyword>
<evidence type="ECO:0000256" key="12">
    <source>
        <dbReference type="ARBA" id="ARBA00022892"/>
    </source>
</evidence>
<dbReference type="GO" id="GO:0005794">
    <property type="term" value="C:Golgi apparatus"/>
    <property type="evidence" value="ECO:0007669"/>
    <property type="project" value="UniProtKB-SubCell"/>
</dbReference>
<accession>A0A0F7UL34</accession>
<evidence type="ECO:0000256" key="9">
    <source>
        <dbReference type="ARBA" id="ARBA00022771"/>
    </source>
</evidence>
<evidence type="ECO:0000256" key="5">
    <source>
        <dbReference type="ARBA" id="ARBA00008704"/>
    </source>
</evidence>
<dbReference type="PANTHER" id="PTHR12888">
    <property type="entry name" value="PEROXISOME ASSEMBLY PROTEIN 12 PEROXIN-12"/>
    <property type="match status" value="1"/>
</dbReference>
<keyword evidence="10" id="KW-0256">Endoplasmic reticulum</keyword>
<dbReference type="GO" id="GO:0004842">
    <property type="term" value="F:ubiquitin-protein transferase activity"/>
    <property type="evidence" value="ECO:0007669"/>
    <property type="project" value="TreeGrafter"/>
</dbReference>
<feature type="region of interest" description="Disordered" evidence="19">
    <location>
        <begin position="618"/>
        <end position="643"/>
    </location>
</feature>
<dbReference type="Gene3D" id="3.30.40.10">
    <property type="entry name" value="Zinc/RING finger domain, C3HC4 (zinc finger)"/>
    <property type="match status" value="1"/>
</dbReference>
<organism evidence="22">
    <name type="scientific">Neospora caninum (strain Liverpool)</name>
    <dbReference type="NCBI Taxonomy" id="572307"/>
    <lineage>
        <taxon>Eukaryota</taxon>
        <taxon>Sar</taxon>
        <taxon>Alveolata</taxon>
        <taxon>Apicomplexa</taxon>
        <taxon>Conoidasida</taxon>
        <taxon>Coccidia</taxon>
        <taxon>Eucoccidiorida</taxon>
        <taxon>Eimeriorina</taxon>
        <taxon>Sarcocystidae</taxon>
        <taxon>Neospora</taxon>
    </lineage>
</organism>
<dbReference type="CDD" id="cd16451">
    <property type="entry name" value="mRING_PEX12"/>
    <property type="match status" value="1"/>
</dbReference>
<keyword evidence="16 20" id="KW-0472">Membrane</keyword>
<feature type="region of interest" description="Disordered" evidence="19">
    <location>
        <begin position="89"/>
        <end position="123"/>
    </location>
</feature>
<feature type="domain" description="Pex N-terminal" evidence="21">
    <location>
        <begin position="800"/>
        <end position="943"/>
    </location>
</feature>
<keyword evidence="6" id="KW-0813">Transport</keyword>
<evidence type="ECO:0000256" key="1">
    <source>
        <dbReference type="ARBA" id="ARBA00004240"/>
    </source>
</evidence>
<feature type="transmembrane region" description="Helical" evidence="20">
    <location>
        <begin position="689"/>
        <end position="705"/>
    </location>
</feature>
<comment type="subcellular location">
    <subcellularLocation>
        <location evidence="1">Endoplasmic reticulum</location>
    </subcellularLocation>
    <subcellularLocation>
        <location evidence="2">Golgi apparatus</location>
    </subcellularLocation>
    <subcellularLocation>
        <location evidence="3">Peroxisome membrane</location>
        <topology evidence="3">Multi-pass membrane protein</topology>
    </subcellularLocation>
</comment>